<dbReference type="PANTHER" id="PTHR43649:SF12">
    <property type="entry name" value="DIACETYLCHITOBIOSE BINDING PROTEIN DASA"/>
    <property type="match status" value="1"/>
</dbReference>
<keyword evidence="1" id="KW-0732">Signal</keyword>
<evidence type="ECO:0000256" key="1">
    <source>
        <dbReference type="SAM" id="SignalP"/>
    </source>
</evidence>
<evidence type="ECO:0000313" key="2">
    <source>
        <dbReference type="EMBL" id="PLT46631.1"/>
    </source>
</evidence>
<dbReference type="RefSeq" id="WP_101807810.1">
    <property type="nucleotide sequence ID" value="NZ_NFEZ01000003.1"/>
</dbReference>
<dbReference type="Gene3D" id="3.40.190.10">
    <property type="entry name" value="Periplasmic binding protein-like II"/>
    <property type="match status" value="2"/>
</dbReference>
<organism evidence="2 3">
    <name type="scientific">Paenibacillus pasadenensis</name>
    <dbReference type="NCBI Taxonomy" id="217090"/>
    <lineage>
        <taxon>Bacteria</taxon>
        <taxon>Bacillati</taxon>
        <taxon>Bacillota</taxon>
        <taxon>Bacilli</taxon>
        <taxon>Bacillales</taxon>
        <taxon>Paenibacillaceae</taxon>
        <taxon>Paenibacillus</taxon>
    </lineage>
</organism>
<proteinExistence type="predicted"/>
<accession>A0A2N5N8E8</accession>
<name>A0A2N5N8E8_9BACL</name>
<feature type="chain" id="PRO_5014749598" evidence="1">
    <location>
        <begin position="27"/>
        <end position="475"/>
    </location>
</feature>
<keyword evidence="3" id="KW-1185">Reference proteome</keyword>
<dbReference type="Proteomes" id="UP000234789">
    <property type="component" value="Unassembled WGS sequence"/>
</dbReference>
<comment type="caution">
    <text evidence="2">The sequence shown here is derived from an EMBL/GenBank/DDBJ whole genome shotgun (WGS) entry which is preliminary data.</text>
</comment>
<evidence type="ECO:0000313" key="3">
    <source>
        <dbReference type="Proteomes" id="UP000234789"/>
    </source>
</evidence>
<dbReference type="PROSITE" id="PS51257">
    <property type="entry name" value="PROKAR_LIPOPROTEIN"/>
    <property type="match status" value="1"/>
</dbReference>
<protein>
    <submittedName>
        <fullName evidence="2">ABC transporter, substrate-binding protein</fullName>
    </submittedName>
</protein>
<reference evidence="2 3" key="1">
    <citation type="submission" date="2017-05" db="EMBL/GenBank/DDBJ databases">
        <title>Functional genome analysis of Paenibacillus pasadenensis strain R16: insights on endophytic life style and antifungal activity.</title>
        <authorList>
            <person name="Passera A."/>
            <person name="Marcolungo L."/>
            <person name="Casati P."/>
            <person name="Brasca M."/>
            <person name="Quaglino F."/>
            <person name="Delledonne M."/>
        </authorList>
    </citation>
    <scope>NUCLEOTIDE SEQUENCE [LARGE SCALE GENOMIC DNA]</scope>
    <source>
        <strain evidence="2 3">R16</strain>
    </source>
</reference>
<sequence>MKTKPWLAAAMAAALSASLLSGCSGADNGGNAASPAPGSSASPAAPQKLRILSANVGGKTPEENEKFEAALSELTGMDVTLEKPAEGYDQKVLTALGSGEKYDLIEGSNLGVLDTFVEQGVVSDLTEFVESSAVLSDPKVIPAAEWEQLTDKDGRIVAVFSKFQGGTMPIVRKDWLDKLKLSEPQTLEDYYEVLKAFKEQDPDGNGKDDTYGLSTSGLYDIQGFMSAAGLKYRYVMEDGKRTIPYATDAAVPMYEWFAKLFKEGILDPNFVTNDTAKMRNLFLTDRVGMVTYWDAWVGMFNSLRQQQDPSTAFAAAALPPASGPDGERIMRRGDPDYWFVPANAEHPEAAKQFLEFWQTEPGIMLGSLGIEGEDYVKEGDSLKLTDIGKMHNMDHGVPFWYNENVKPPFGKLPGVQEAQDLVKAHASLELALPGWSDAEKIVQQYALEAMSGKREAADAVKRMRQELLAKKLIDE</sequence>
<dbReference type="InterPro" id="IPR006059">
    <property type="entry name" value="SBP"/>
</dbReference>
<dbReference type="SUPFAM" id="SSF53850">
    <property type="entry name" value="Periplasmic binding protein-like II"/>
    <property type="match status" value="1"/>
</dbReference>
<dbReference type="AlphaFoldDB" id="A0A2N5N8E8"/>
<dbReference type="EMBL" id="NFEZ01000003">
    <property type="protein sequence ID" value="PLT46631.1"/>
    <property type="molecule type" value="Genomic_DNA"/>
</dbReference>
<dbReference type="InterPro" id="IPR050490">
    <property type="entry name" value="Bact_solute-bd_prot1"/>
</dbReference>
<dbReference type="PANTHER" id="PTHR43649">
    <property type="entry name" value="ARABINOSE-BINDING PROTEIN-RELATED"/>
    <property type="match status" value="1"/>
</dbReference>
<gene>
    <name evidence="2" type="ORF">B8V81_0855</name>
</gene>
<feature type="signal peptide" evidence="1">
    <location>
        <begin position="1"/>
        <end position="26"/>
    </location>
</feature>
<dbReference type="Pfam" id="PF01547">
    <property type="entry name" value="SBP_bac_1"/>
    <property type="match status" value="1"/>
</dbReference>